<dbReference type="AlphaFoldDB" id="A0A8J7RJB7"/>
<name>A0A8J7RJB7_9HYPH</name>
<sequence length="957" mass="104549">MIARLSAEFPALAPDATGINRRSLLKAMGASLALAGVAGCTSQADETAMPYVEQPEGETPGIARWYATATSFAGYAQPVFGKTYSGRPVKLEGNARDQATRGAIDPFTQAALLGLYDPHRSQAPRYLGQPGSWTRWERWSVEEAARLDRNGGNGLRFLTGRVTSPTLRRQMANLLQRWPNARWHTHEPFSADEAHDATSAVFGRPLDRHLRPDRADVIVALDDDFLGPGPWQVRHARDWSDKRRAMQQGQGESWMAVAEPLPTLTGVTATQRLIAHHDKVALLVRGLAARLGLVESPPILEGQEAAWLDEVHARLQASRGTSLVLVGHTQPTEVQALGLLINEALGNWGRTISFRTPVAALAPEGNRSLQVLVEEMLQGRVSTLVMLDTDPLATTPAALEFGAALANVEAAVHAGLYADETAALSHWHLPIEHPLESWTDLRAPDGTVTVVQPLVKPFWSVRSQHEILDNLAGHQNTLAGHQNTPARAIVQQSWRADWGVNFEERWAQALLDGFVDDTAEPTVVPAVQSRAAASTAEAAEPAFASGLTLLVRPDPTIWDGRYSEIAWLQELPKPITKITWGNAVLVSPALAADRGLANEDAVEVLVDGRSLRGPVWIVPGQDPATVVIFAGGGRSGGLAEGYGIDPMQLLPANGKTVVSGVELRPTGEQMPVATTQPHHAMHGHDFVRSVKREDLPDLEPMLEEHPSFYPEPDWSSPSWGMAIDLDVCIGCNACVIACQSENNIPVVGKELVAQGREMHWLRVDHYHEGPVQEPDMAFQPVPCMHCEQAPCEMGCPVNAAVHSYDGLNLQVYNRCIGTRTCSSFCPYKVRRFNWFDFTQEDPESLQAMRNPEVTVRQRGVMEKCTYCIQRIANTRIEAQKEGRPIADGEVVTACQAACPTTAITFGNVLDPDTVVSRQKAQARNYALLGELNTRPRTTYLAKISDRAEPAPPSEIKS</sequence>
<feature type="domain" description="4Fe-4S ferredoxin-type" evidence="1">
    <location>
        <begin position="719"/>
        <end position="749"/>
    </location>
</feature>
<reference evidence="2" key="1">
    <citation type="submission" date="2021-03" db="EMBL/GenBank/DDBJ databases">
        <title>Genome sequencing and assembly of Tianweitania sediminis.</title>
        <authorList>
            <person name="Chhetri G."/>
        </authorList>
    </citation>
    <scope>NUCLEOTIDE SEQUENCE</scope>
    <source>
        <strain evidence="2">Z8</strain>
    </source>
</reference>
<dbReference type="CDD" id="cd10551">
    <property type="entry name" value="PsrB"/>
    <property type="match status" value="1"/>
</dbReference>
<dbReference type="InterPro" id="IPR009010">
    <property type="entry name" value="Asp_de-COase-like_dom_sf"/>
</dbReference>
<dbReference type="PANTHER" id="PTHR42783">
    <property type="entry name" value="GLUTAMATE SYNTHASE [NADPH] SMALL CHAIN"/>
    <property type="match status" value="1"/>
</dbReference>
<dbReference type="SUPFAM" id="SSF53706">
    <property type="entry name" value="Formate dehydrogenase/DMSO reductase, domains 1-3"/>
    <property type="match status" value="1"/>
</dbReference>
<evidence type="ECO:0000313" key="2">
    <source>
        <dbReference type="EMBL" id="MBP0439511.1"/>
    </source>
</evidence>
<accession>A0A8J7RJB7</accession>
<keyword evidence="3" id="KW-1185">Reference proteome</keyword>
<dbReference type="PROSITE" id="PS51379">
    <property type="entry name" value="4FE4S_FER_2"/>
    <property type="match status" value="2"/>
</dbReference>
<organism evidence="2 3">
    <name type="scientific">Tianweitania sediminis</name>
    <dbReference type="NCBI Taxonomy" id="1502156"/>
    <lineage>
        <taxon>Bacteria</taxon>
        <taxon>Pseudomonadati</taxon>
        <taxon>Pseudomonadota</taxon>
        <taxon>Alphaproteobacteria</taxon>
        <taxon>Hyphomicrobiales</taxon>
        <taxon>Phyllobacteriaceae</taxon>
        <taxon>Tianweitania</taxon>
    </lineage>
</organism>
<feature type="domain" description="4Fe-4S ferredoxin-type" evidence="1">
    <location>
        <begin position="805"/>
        <end position="835"/>
    </location>
</feature>
<gene>
    <name evidence="2" type="ORF">J5Y06_12690</name>
</gene>
<dbReference type="SUPFAM" id="SSF54862">
    <property type="entry name" value="4Fe-4S ferredoxins"/>
    <property type="match status" value="1"/>
</dbReference>
<dbReference type="Gene3D" id="3.40.50.740">
    <property type="match status" value="1"/>
</dbReference>
<dbReference type="InterPro" id="IPR006311">
    <property type="entry name" value="TAT_signal"/>
</dbReference>
<dbReference type="PANTHER" id="PTHR42783:SF3">
    <property type="entry name" value="GLUTAMATE SYNTHASE [NADPH] SMALL CHAIN-RELATED"/>
    <property type="match status" value="1"/>
</dbReference>
<dbReference type="InterPro" id="IPR017896">
    <property type="entry name" value="4Fe4S_Fe-S-bd"/>
</dbReference>
<dbReference type="Gene3D" id="3.30.70.20">
    <property type="match status" value="2"/>
</dbReference>
<comment type="caution">
    <text evidence="2">The sequence shown here is derived from an EMBL/GenBank/DDBJ whole genome shotgun (WGS) entry which is preliminary data.</text>
</comment>
<dbReference type="EMBL" id="JAGIYY010000003">
    <property type="protein sequence ID" value="MBP0439511.1"/>
    <property type="molecule type" value="Genomic_DNA"/>
</dbReference>
<proteinExistence type="predicted"/>
<dbReference type="Proteomes" id="UP000666240">
    <property type="component" value="Unassembled WGS sequence"/>
</dbReference>
<evidence type="ECO:0000259" key="1">
    <source>
        <dbReference type="PROSITE" id="PS51379"/>
    </source>
</evidence>
<dbReference type="SUPFAM" id="SSF50692">
    <property type="entry name" value="ADC-like"/>
    <property type="match status" value="1"/>
</dbReference>
<dbReference type="Pfam" id="PF13247">
    <property type="entry name" value="Fer4_11"/>
    <property type="match status" value="1"/>
</dbReference>
<dbReference type="PROSITE" id="PS51318">
    <property type="entry name" value="TAT"/>
    <property type="match status" value="1"/>
</dbReference>
<evidence type="ECO:0000313" key="3">
    <source>
        <dbReference type="Proteomes" id="UP000666240"/>
    </source>
</evidence>
<protein>
    <submittedName>
        <fullName evidence="2">4Fe-4S dicluster domain-containing protein</fullName>
    </submittedName>
</protein>
<dbReference type="Gene3D" id="2.40.40.20">
    <property type="match status" value="1"/>
</dbReference>